<sequence length="225" mass="24155">MSSAISLDGPRSEPANGEAPEKLVILLHGLGADGNDLIALAPLFSQILPEAAFVAPNAPEACDMAPSGYQWFSLQEREPQALHKGAEAARTSLDAFIDQELERHGLEEKDLVVVAFSQGTMIALYTCLRRPNACAGIVGFSGLLIDNGRLDEEIRSRPPIMLIHGEEDPVVPFECMDAAEKTLSACGVPVQTHARPELEHGIDQDGLVMAAGFLQAVFDKELEQG</sequence>
<protein>
    <submittedName>
        <fullName evidence="4">Alpha/beta hydrolase</fullName>
    </submittedName>
</protein>
<dbReference type="InterPro" id="IPR029058">
    <property type="entry name" value="AB_hydrolase_fold"/>
</dbReference>
<name>A0ABV8UHJ4_9PROT</name>
<feature type="domain" description="Phospholipase/carboxylesterase/thioesterase" evidence="3">
    <location>
        <begin position="18"/>
        <end position="216"/>
    </location>
</feature>
<dbReference type="Proteomes" id="UP001595799">
    <property type="component" value="Unassembled WGS sequence"/>
</dbReference>
<dbReference type="PANTHER" id="PTHR10655:SF17">
    <property type="entry name" value="LYSOPHOSPHOLIPASE-LIKE PROTEIN 1"/>
    <property type="match status" value="1"/>
</dbReference>
<comment type="similarity">
    <text evidence="1">Belongs to the AB hydrolase superfamily. AB hydrolase 2 family.</text>
</comment>
<evidence type="ECO:0000256" key="1">
    <source>
        <dbReference type="ARBA" id="ARBA00006499"/>
    </source>
</evidence>
<dbReference type="SUPFAM" id="SSF53474">
    <property type="entry name" value="alpha/beta-Hydrolases"/>
    <property type="match status" value="1"/>
</dbReference>
<evidence type="ECO:0000259" key="3">
    <source>
        <dbReference type="Pfam" id="PF02230"/>
    </source>
</evidence>
<reference evidence="5" key="1">
    <citation type="journal article" date="2019" name="Int. J. Syst. Evol. Microbiol.">
        <title>The Global Catalogue of Microorganisms (GCM) 10K type strain sequencing project: providing services to taxonomists for standard genome sequencing and annotation.</title>
        <authorList>
            <consortium name="The Broad Institute Genomics Platform"/>
            <consortium name="The Broad Institute Genome Sequencing Center for Infectious Disease"/>
            <person name="Wu L."/>
            <person name="Ma J."/>
        </authorList>
    </citation>
    <scope>NUCLEOTIDE SEQUENCE [LARGE SCALE GENOMIC DNA]</scope>
    <source>
        <strain evidence="5">CECT 8472</strain>
    </source>
</reference>
<dbReference type="EMBL" id="JBHSCW010000001">
    <property type="protein sequence ID" value="MFC4349933.1"/>
    <property type="molecule type" value="Genomic_DNA"/>
</dbReference>
<dbReference type="PANTHER" id="PTHR10655">
    <property type="entry name" value="LYSOPHOSPHOLIPASE-RELATED"/>
    <property type="match status" value="1"/>
</dbReference>
<organism evidence="4 5">
    <name type="scientific">Fodinicurvata halophila</name>
    <dbReference type="NCBI Taxonomy" id="1419723"/>
    <lineage>
        <taxon>Bacteria</taxon>
        <taxon>Pseudomonadati</taxon>
        <taxon>Pseudomonadota</taxon>
        <taxon>Alphaproteobacteria</taxon>
        <taxon>Rhodospirillales</taxon>
        <taxon>Rhodovibrionaceae</taxon>
        <taxon>Fodinicurvata</taxon>
    </lineage>
</organism>
<dbReference type="InterPro" id="IPR003140">
    <property type="entry name" value="PLipase/COase/thioEstase"/>
</dbReference>
<gene>
    <name evidence="4" type="ORF">ACFOW6_00090</name>
</gene>
<evidence type="ECO:0000256" key="2">
    <source>
        <dbReference type="ARBA" id="ARBA00022801"/>
    </source>
</evidence>
<accession>A0ABV8UHJ4</accession>
<evidence type="ECO:0000313" key="4">
    <source>
        <dbReference type="EMBL" id="MFC4349933.1"/>
    </source>
</evidence>
<dbReference type="GO" id="GO:0016787">
    <property type="term" value="F:hydrolase activity"/>
    <property type="evidence" value="ECO:0007669"/>
    <property type="project" value="UniProtKB-KW"/>
</dbReference>
<dbReference type="RefSeq" id="WP_382419897.1">
    <property type="nucleotide sequence ID" value="NZ_JBHSCW010000001.1"/>
</dbReference>
<evidence type="ECO:0000313" key="5">
    <source>
        <dbReference type="Proteomes" id="UP001595799"/>
    </source>
</evidence>
<comment type="caution">
    <text evidence="4">The sequence shown here is derived from an EMBL/GenBank/DDBJ whole genome shotgun (WGS) entry which is preliminary data.</text>
</comment>
<keyword evidence="5" id="KW-1185">Reference proteome</keyword>
<proteinExistence type="inferred from homology"/>
<dbReference type="InterPro" id="IPR050565">
    <property type="entry name" value="LYPA1-2/EST-like"/>
</dbReference>
<dbReference type="Gene3D" id="3.40.50.1820">
    <property type="entry name" value="alpha/beta hydrolase"/>
    <property type="match status" value="1"/>
</dbReference>
<dbReference type="Pfam" id="PF02230">
    <property type="entry name" value="Abhydrolase_2"/>
    <property type="match status" value="1"/>
</dbReference>
<keyword evidence="2 4" id="KW-0378">Hydrolase</keyword>